<keyword evidence="1" id="KW-0472">Membrane</keyword>
<dbReference type="WBParaSite" id="Gr19_v10_g6514.t1">
    <property type="protein sequence ID" value="Gr19_v10_g6514.t1"/>
    <property type="gene ID" value="Gr19_v10_g6514"/>
</dbReference>
<organism evidence="2 3">
    <name type="scientific">Globodera rostochiensis</name>
    <name type="common">Golden nematode worm</name>
    <name type="synonym">Heterodera rostochiensis</name>
    <dbReference type="NCBI Taxonomy" id="31243"/>
    <lineage>
        <taxon>Eukaryota</taxon>
        <taxon>Metazoa</taxon>
        <taxon>Ecdysozoa</taxon>
        <taxon>Nematoda</taxon>
        <taxon>Chromadorea</taxon>
        <taxon>Rhabditida</taxon>
        <taxon>Tylenchina</taxon>
        <taxon>Tylenchomorpha</taxon>
        <taxon>Tylenchoidea</taxon>
        <taxon>Heteroderidae</taxon>
        <taxon>Heteroderinae</taxon>
        <taxon>Globodera</taxon>
    </lineage>
</organism>
<evidence type="ECO:0000256" key="1">
    <source>
        <dbReference type="SAM" id="Phobius"/>
    </source>
</evidence>
<feature type="transmembrane region" description="Helical" evidence="1">
    <location>
        <begin position="86"/>
        <end position="110"/>
    </location>
</feature>
<accession>A0A914I1S5</accession>
<name>A0A914I1S5_GLORO</name>
<feature type="transmembrane region" description="Helical" evidence="1">
    <location>
        <begin position="122"/>
        <end position="147"/>
    </location>
</feature>
<keyword evidence="1" id="KW-0812">Transmembrane</keyword>
<reference evidence="3" key="1">
    <citation type="submission" date="2022-11" db="UniProtKB">
        <authorList>
            <consortium name="WormBaseParasite"/>
        </authorList>
    </citation>
    <scope>IDENTIFICATION</scope>
</reference>
<sequence length="161" mass="18288">MNNEIGAINKYKYGTNNNKSGTTCCCGCVSIETGTYVAAIVSWVIYMISAIFFFFGPKHFLFGMFNIGFACPCLLVIFAQQARNPLLFVPYLIAGVVDVIIRWFICFAFFNMCSLSNSNGCMIIVVFIVVTILFHSWFYSIIVRGFLAAREVESRRYRPHF</sequence>
<evidence type="ECO:0000313" key="3">
    <source>
        <dbReference type="WBParaSite" id="Gr19_v10_g6514.t1"/>
    </source>
</evidence>
<keyword evidence="1" id="KW-1133">Transmembrane helix</keyword>
<feature type="transmembrane region" description="Helical" evidence="1">
    <location>
        <begin position="61"/>
        <end position="79"/>
    </location>
</feature>
<keyword evidence="2" id="KW-1185">Reference proteome</keyword>
<dbReference type="Proteomes" id="UP000887572">
    <property type="component" value="Unplaced"/>
</dbReference>
<dbReference type="AlphaFoldDB" id="A0A914I1S5"/>
<proteinExistence type="predicted"/>
<evidence type="ECO:0000313" key="2">
    <source>
        <dbReference type="Proteomes" id="UP000887572"/>
    </source>
</evidence>
<protein>
    <submittedName>
        <fullName evidence="3">Vesicle transport protein</fullName>
    </submittedName>
</protein>
<feature type="transmembrane region" description="Helical" evidence="1">
    <location>
        <begin position="36"/>
        <end position="55"/>
    </location>
</feature>